<dbReference type="EMBL" id="LAZR01056898">
    <property type="protein sequence ID" value="KKK73193.1"/>
    <property type="molecule type" value="Genomic_DNA"/>
</dbReference>
<sequence length="63" mass="7013">ERIMCACGKVLSWDEIISRLNATEYLSAEDAESAADYCGTLHEDYEPECSALRNYANEMMGDG</sequence>
<evidence type="ECO:0000313" key="1">
    <source>
        <dbReference type="EMBL" id="KKK73193.1"/>
    </source>
</evidence>
<reference evidence="1" key="1">
    <citation type="journal article" date="2015" name="Nature">
        <title>Complex archaea that bridge the gap between prokaryotes and eukaryotes.</title>
        <authorList>
            <person name="Spang A."/>
            <person name="Saw J.H."/>
            <person name="Jorgensen S.L."/>
            <person name="Zaremba-Niedzwiedzka K."/>
            <person name="Martijn J."/>
            <person name="Lind A.E."/>
            <person name="van Eijk R."/>
            <person name="Schleper C."/>
            <person name="Guy L."/>
            <person name="Ettema T.J."/>
        </authorList>
    </citation>
    <scope>NUCLEOTIDE SEQUENCE</scope>
</reference>
<protein>
    <submittedName>
        <fullName evidence="1">Uncharacterized protein</fullName>
    </submittedName>
</protein>
<accession>A0A0F8XW49</accession>
<proteinExistence type="predicted"/>
<comment type="caution">
    <text evidence="1">The sequence shown here is derived from an EMBL/GenBank/DDBJ whole genome shotgun (WGS) entry which is preliminary data.</text>
</comment>
<feature type="non-terminal residue" evidence="1">
    <location>
        <position position="1"/>
    </location>
</feature>
<gene>
    <name evidence="1" type="ORF">LCGC14_2896310</name>
</gene>
<dbReference type="AlphaFoldDB" id="A0A0F8XW49"/>
<organism evidence="1">
    <name type="scientific">marine sediment metagenome</name>
    <dbReference type="NCBI Taxonomy" id="412755"/>
    <lineage>
        <taxon>unclassified sequences</taxon>
        <taxon>metagenomes</taxon>
        <taxon>ecological metagenomes</taxon>
    </lineage>
</organism>
<name>A0A0F8XW49_9ZZZZ</name>